<comment type="caution">
    <text evidence="4">The sequence shown here is derived from an EMBL/GenBank/DDBJ whole genome shotgun (WGS) entry which is preliminary data.</text>
</comment>
<sequence>MGVFRGFSVVVAAAFVLSACAAPSSPPPPPSPSRPAPSSSAPPAGPLVITAGVVEAALGHRAVVLTLTNHGEVTRTITGYPEVRVLDGNGRALDVLVKRDSSYMARDPGPKPVTLAPGGHLLAVVSWSNTVTDGDPSTGAAIAVAVAPGEPPRTLPVRTDLGTTGEVTVNAWAAELLH</sequence>
<accession>A0ABW5GVB7</accession>
<feature type="region of interest" description="Disordered" evidence="1">
    <location>
        <begin position="22"/>
        <end position="43"/>
    </location>
</feature>
<dbReference type="PROSITE" id="PS51257">
    <property type="entry name" value="PROKAR_LIPOPROTEIN"/>
    <property type="match status" value="1"/>
</dbReference>
<dbReference type="EMBL" id="JBHUKU010000027">
    <property type="protein sequence ID" value="MFD2464704.1"/>
    <property type="molecule type" value="Genomic_DNA"/>
</dbReference>
<evidence type="ECO:0000256" key="2">
    <source>
        <dbReference type="SAM" id="SignalP"/>
    </source>
</evidence>
<feature type="chain" id="PRO_5046047754" evidence="2">
    <location>
        <begin position="22"/>
        <end position="178"/>
    </location>
</feature>
<evidence type="ECO:0000313" key="5">
    <source>
        <dbReference type="Proteomes" id="UP001597419"/>
    </source>
</evidence>
<reference evidence="5" key="1">
    <citation type="journal article" date="2019" name="Int. J. Syst. Evol. Microbiol.">
        <title>The Global Catalogue of Microorganisms (GCM) 10K type strain sequencing project: providing services to taxonomists for standard genome sequencing and annotation.</title>
        <authorList>
            <consortium name="The Broad Institute Genomics Platform"/>
            <consortium name="The Broad Institute Genome Sequencing Center for Infectious Disease"/>
            <person name="Wu L."/>
            <person name="Ma J."/>
        </authorList>
    </citation>
    <scope>NUCLEOTIDE SEQUENCE [LARGE SCALE GENOMIC DNA]</scope>
    <source>
        <strain evidence="5">CGMCC 4.7643</strain>
    </source>
</reference>
<organism evidence="4 5">
    <name type="scientific">Amycolatopsis samaneae</name>
    <dbReference type="NCBI Taxonomy" id="664691"/>
    <lineage>
        <taxon>Bacteria</taxon>
        <taxon>Bacillati</taxon>
        <taxon>Actinomycetota</taxon>
        <taxon>Actinomycetes</taxon>
        <taxon>Pseudonocardiales</taxon>
        <taxon>Pseudonocardiaceae</taxon>
        <taxon>Amycolatopsis</taxon>
    </lineage>
</organism>
<protein>
    <submittedName>
        <fullName evidence="4">DUF4232 domain-containing protein</fullName>
    </submittedName>
</protein>
<keyword evidence="2" id="KW-0732">Signal</keyword>
<keyword evidence="5" id="KW-1185">Reference proteome</keyword>
<evidence type="ECO:0000313" key="4">
    <source>
        <dbReference type="EMBL" id="MFD2464704.1"/>
    </source>
</evidence>
<evidence type="ECO:0000256" key="1">
    <source>
        <dbReference type="SAM" id="MobiDB-lite"/>
    </source>
</evidence>
<feature type="signal peptide" evidence="2">
    <location>
        <begin position="1"/>
        <end position="21"/>
    </location>
</feature>
<feature type="domain" description="DUF4232" evidence="3">
    <location>
        <begin position="45"/>
        <end position="172"/>
    </location>
</feature>
<dbReference type="Pfam" id="PF14016">
    <property type="entry name" value="DUF4232"/>
    <property type="match status" value="1"/>
</dbReference>
<dbReference type="RefSeq" id="WP_345408393.1">
    <property type="nucleotide sequence ID" value="NZ_BAABHG010000027.1"/>
</dbReference>
<evidence type="ECO:0000259" key="3">
    <source>
        <dbReference type="Pfam" id="PF14016"/>
    </source>
</evidence>
<feature type="compositionally biased region" description="Pro residues" evidence="1">
    <location>
        <begin position="24"/>
        <end position="35"/>
    </location>
</feature>
<gene>
    <name evidence="4" type="ORF">ACFSYJ_39220</name>
</gene>
<name>A0ABW5GVB7_9PSEU</name>
<dbReference type="Proteomes" id="UP001597419">
    <property type="component" value="Unassembled WGS sequence"/>
</dbReference>
<proteinExistence type="predicted"/>
<dbReference type="InterPro" id="IPR025326">
    <property type="entry name" value="DUF4232"/>
</dbReference>